<evidence type="ECO:0000313" key="2">
    <source>
        <dbReference type="EMBL" id="KAG8199693.1"/>
    </source>
</evidence>
<keyword evidence="3" id="KW-1185">Reference proteome</keyword>
<protein>
    <recommendedName>
        <fullName evidence="1">Coiled-coil protein 142 C-terminal domain-containing protein</fullName>
    </recommendedName>
</protein>
<dbReference type="InterPro" id="IPR055350">
    <property type="entry name" value="CCDC142_C"/>
</dbReference>
<feature type="domain" description="Coiled-coil protein 142 C-terminal" evidence="1">
    <location>
        <begin position="157"/>
        <end position="378"/>
    </location>
</feature>
<evidence type="ECO:0000313" key="3">
    <source>
        <dbReference type="Proteomes" id="UP000827092"/>
    </source>
</evidence>
<comment type="caution">
    <text evidence="2">The sequence shown here is derived from an EMBL/GenBank/DDBJ whole genome shotgun (WGS) entry which is preliminary data.</text>
</comment>
<evidence type="ECO:0000259" key="1">
    <source>
        <dbReference type="Pfam" id="PF14923"/>
    </source>
</evidence>
<proteinExistence type="predicted"/>
<dbReference type="AlphaFoldDB" id="A0AAV6VTT4"/>
<organism evidence="2 3">
    <name type="scientific">Oedothorax gibbosus</name>
    <dbReference type="NCBI Taxonomy" id="931172"/>
    <lineage>
        <taxon>Eukaryota</taxon>
        <taxon>Metazoa</taxon>
        <taxon>Ecdysozoa</taxon>
        <taxon>Arthropoda</taxon>
        <taxon>Chelicerata</taxon>
        <taxon>Arachnida</taxon>
        <taxon>Araneae</taxon>
        <taxon>Araneomorphae</taxon>
        <taxon>Entelegynae</taxon>
        <taxon>Araneoidea</taxon>
        <taxon>Linyphiidae</taxon>
        <taxon>Erigoninae</taxon>
        <taxon>Oedothorax</taxon>
    </lineage>
</organism>
<accession>A0AAV6VTT4</accession>
<dbReference type="Pfam" id="PF14923">
    <property type="entry name" value="CCDC142"/>
    <property type="match status" value="1"/>
</dbReference>
<dbReference type="Proteomes" id="UP000827092">
    <property type="component" value="Unassembled WGS sequence"/>
</dbReference>
<dbReference type="EMBL" id="JAFNEN010000025">
    <property type="protein sequence ID" value="KAG8199693.1"/>
    <property type="molecule type" value="Genomic_DNA"/>
</dbReference>
<gene>
    <name evidence="2" type="ORF">JTE90_022142</name>
</gene>
<sequence length="570" mass="64973">MLMNLHLIHPVNLETELLKFAPQHLTNLLEGKKSRQVSLKRSKSADIILKTPKLESNTSDYFSDLDSEICLNKEHLVKNSDFANVLTSVIQRNQSLVLKYLYVISDLQNSKGLSKVRRPSSYDSSTSYPVRQTWSVHEQSPRDDNRIILEEIYWSTFWNHVQKFILKILLEVPYHQYGDTTAGTIILWPESFLHTLFETLKMTCANKEITLEGRQVMKQIYDTIFVQKMQIRWDKEFSLAISATHSHLCVSVPITSNKVKTHPGNLLYSCLEVGINSLHTALHSSNSLLLLKSFHNLQSTLDCFILWLNNKTRATASSYNFATYLLITRSDCSSSSELLKMKVMPLISNEDLTNAYSKVSSSKHLLQKTILNQIDIISGYETEVPNVIYNLLFDVIKDGMTSALRSPKSWILCSLFGQTPISIDIQEELIFLLSEVITGLHNSSSVITAITSAFAEASIYSLKNAKTNTSLNDVLLISSELSKHSQWIDKLNLSEVENYNLKELACLRKLNSILKYIQKLSSQHHTCLKHRNRVSPSILPEVLLEGGLLSDQEKQLWQTRCSKSWFCFCL</sequence>
<name>A0AAV6VTT4_9ARAC</name>
<reference evidence="2 3" key="1">
    <citation type="journal article" date="2022" name="Nat. Ecol. Evol.">
        <title>A masculinizing supergene underlies an exaggerated male reproductive morph in a spider.</title>
        <authorList>
            <person name="Hendrickx F."/>
            <person name="De Corte Z."/>
            <person name="Sonet G."/>
            <person name="Van Belleghem S.M."/>
            <person name="Kostlbacher S."/>
            <person name="Vangestel C."/>
        </authorList>
    </citation>
    <scope>NUCLEOTIDE SEQUENCE [LARGE SCALE GENOMIC DNA]</scope>
    <source>
        <strain evidence="2">W744_W776</strain>
    </source>
</reference>